<accession>A0A919SP05</accession>
<dbReference type="AlphaFoldDB" id="A0A919SP05"/>
<dbReference type="Proteomes" id="UP000681340">
    <property type="component" value="Unassembled WGS sequence"/>
</dbReference>
<evidence type="ECO:0000313" key="2">
    <source>
        <dbReference type="Proteomes" id="UP000681340"/>
    </source>
</evidence>
<keyword evidence="2" id="KW-1185">Reference proteome</keyword>
<gene>
    <name evidence="1" type="ORF">Aau02nite_64030</name>
</gene>
<sequence>MLSGAAVPRAFSRNGDVPVLGPEMIRRLFASGSGIRPVVRAHRIHAGAAEDAGAGRCRY</sequence>
<comment type="caution">
    <text evidence="1">The sequence shown here is derived from an EMBL/GenBank/DDBJ whole genome shotgun (WGS) entry which is preliminary data.</text>
</comment>
<proteinExistence type="predicted"/>
<evidence type="ECO:0000313" key="1">
    <source>
        <dbReference type="EMBL" id="GIM75051.1"/>
    </source>
</evidence>
<name>A0A919SP05_9ACTN</name>
<reference evidence="1" key="1">
    <citation type="submission" date="2021-03" db="EMBL/GenBank/DDBJ databases">
        <title>Whole genome shotgun sequence of Actinoplanes auranticolor NBRC 12245.</title>
        <authorList>
            <person name="Komaki H."/>
            <person name="Tamura T."/>
        </authorList>
    </citation>
    <scope>NUCLEOTIDE SEQUENCE</scope>
    <source>
        <strain evidence="1">NBRC 12245</strain>
    </source>
</reference>
<dbReference type="EMBL" id="BOQL01000054">
    <property type="protein sequence ID" value="GIM75051.1"/>
    <property type="molecule type" value="Genomic_DNA"/>
</dbReference>
<protein>
    <submittedName>
        <fullName evidence="1">Uncharacterized protein</fullName>
    </submittedName>
</protein>
<organism evidence="1 2">
    <name type="scientific">Actinoplanes auranticolor</name>
    <dbReference type="NCBI Taxonomy" id="47988"/>
    <lineage>
        <taxon>Bacteria</taxon>
        <taxon>Bacillati</taxon>
        <taxon>Actinomycetota</taxon>
        <taxon>Actinomycetes</taxon>
        <taxon>Micromonosporales</taxon>
        <taxon>Micromonosporaceae</taxon>
        <taxon>Actinoplanes</taxon>
    </lineage>
</organism>